<dbReference type="VEuPathDB" id="PlasmoDB:PVP01_0007550"/>
<gene>
    <name evidence="2" type="ORF">PVP01_0007550</name>
</gene>
<dbReference type="OrthoDB" id="383056at2759"/>
<dbReference type="VEuPathDB" id="PlasmoDB:PVW1_100008500"/>
<feature type="transmembrane region" description="Helical" evidence="1">
    <location>
        <begin position="72"/>
        <end position="92"/>
    </location>
</feature>
<reference evidence="2" key="1">
    <citation type="submission" date="2016-07" db="EMBL/GenBank/DDBJ databases">
        <authorList>
            <consortium name="Pathogen Informatics"/>
        </authorList>
    </citation>
    <scope>NUCLEOTIDE SEQUENCE</scope>
</reference>
<dbReference type="AlphaFoldDB" id="A0A565A7S2"/>
<accession>A0A565A7S2</accession>
<sequence length="252" mass="29264">MLNDIKFNEICSYASQCAILYNNYLKLCHNNKDHEFCNELEKFRYIYEARVASLDCVGVPKTLESAKPFDSLVILLPFTIILISTFILFILYKFTDIGLLLRLQMRINDIKFNEICSYASQCAILYNNYLKLCHNNKDHEFCNELEKFRYIYEARVASLDCVGVPKTLESAKPFDSLVILLPFTIILISTFILFILYKFTDIGLLLRLQMRKRKHKSSNLGQQMNPMQQAYGTISRKSGNEMYKISYPSVGS</sequence>
<organism evidence="2">
    <name type="scientific">Plasmodium vivax</name>
    <name type="common">malaria parasite P. vivax</name>
    <dbReference type="NCBI Taxonomy" id="5855"/>
    <lineage>
        <taxon>Eukaryota</taxon>
        <taxon>Sar</taxon>
        <taxon>Alveolata</taxon>
        <taxon>Apicomplexa</taxon>
        <taxon>Aconoidasida</taxon>
        <taxon>Haemosporida</taxon>
        <taxon>Plasmodiidae</taxon>
        <taxon>Plasmodium</taxon>
        <taxon>Plasmodium (Plasmodium)</taxon>
    </lineage>
</organism>
<dbReference type="VEuPathDB" id="PlasmoDB:PVX_186290"/>
<keyword evidence="1" id="KW-0472">Membrane</keyword>
<evidence type="ECO:0000256" key="1">
    <source>
        <dbReference type="SAM" id="Phobius"/>
    </source>
</evidence>
<keyword evidence="1" id="KW-1133">Transmembrane helix</keyword>
<name>A0A565A7S2_PLAVI</name>
<feature type="transmembrane region" description="Helical" evidence="1">
    <location>
        <begin position="177"/>
        <end position="206"/>
    </location>
</feature>
<dbReference type="Proteomes" id="UP000220605">
    <property type="component" value="Unassembled WGS sequence"/>
</dbReference>
<dbReference type="VEuPathDB" id="PlasmoDB:PVPAM_050006700"/>
<dbReference type="EMBL" id="FLZR02000028">
    <property type="protein sequence ID" value="VVA00043.1"/>
    <property type="molecule type" value="Genomic_DNA"/>
</dbReference>
<keyword evidence="1" id="KW-0812">Transmembrane</keyword>
<protein>
    <submittedName>
        <fullName evidence="2">VIR protein</fullName>
    </submittedName>
</protein>
<proteinExistence type="predicted"/>
<evidence type="ECO:0000313" key="2">
    <source>
        <dbReference type="EMBL" id="VVA00043.1"/>
    </source>
</evidence>